<keyword evidence="2" id="KW-0597">Phosphoprotein</keyword>
<dbReference type="EMBL" id="LBMM01000384">
    <property type="protein sequence ID" value="KMQ98690.1"/>
    <property type="molecule type" value="Genomic_DNA"/>
</dbReference>
<dbReference type="PANTHER" id="PTHR15711:SF25">
    <property type="entry name" value="RADISH, ISOFORM I"/>
    <property type="match status" value="1"/>
</dbReference>
<dbReference type="GO" id="GO:0005737">
    <property type="term" value="C:cytoplasm"/>
    <property type="evidence" value="ECO:0007669"/>
    <property type="project" value="TreeGrafter"/>
</dbReference>
<dbReference type="PROSITE" id="PS50085">
    <property type="entry name" value="RAPGAP"/>
    <property type="match status" value="1"/>
</dbReference>
<dbReference type="SUPFAM" id="SSF54695">
    <property type="entry name" value="POZ domain"/>
    <property type="match status" value="1"/>
</dbReference>
<dbReference type="Pfam" id="PF00651">
    <property type="entry name" value="BTB"/>
    <property type="match status" value="1"/>
</dbReference>
<gene>
    <name evidence="6" type="ORF">RF55_1144</name>
</gene>
<keyword evidence="3" id="KW-0175">Coiled coil</keyword>
<dbReference type="InterPro" id="IPR035974">
    <property type="entry name" value="Rap/Ran-GAP_sf"/>
</dbReference>
<evidence type="ECO:0000256" key="4">
    <source>
        <dbReference type="SAM" id="MobiDB-lite"/>
    </source>
</evidence>
<protein>
    <submittedName>
        <fullName evidence="6">Rap1 gtpase-activating protein 1</fullName>
    </submittedName>
</protein>
<organism evidence="6 7">
    <name type="scientific">Lasius niger</name>
    <name type="common">Black garden ant</name>
    <dbReference type="NCBI Taxonomy" id="67767"/>
    <lineage>
        <taxon>Eukaryota</taxon>
        <taxon>Metazoa</taxon>
        <taxon>Ecdysozoa</taxon>
        <taxon>Arthropoda</taxon>
        <taxon>Hexapoda</taxon>
        <taxon>Insecta</taxon>
        <taxon>Pterygota</taxon>
        <taxon>Neoptera</taxon>
        <taxon>Endopterygota</taxon>
        <taxon>Hymenoptera</taxon>
        <taxon>Apocrita</taxon>
        <taxon>Aculeata</taxon>
        <taxon>Formicoidea</taxon>
        <taxon>Formicidae</taxon>
        <taxon>Formicinae</taxon>
        <taxon>Lasius</taxon>
        <taxon>Lasius</taxon>
    </lineage>
</organism>
<dbReference type="STRING" id="67767.A0A0J7P1J0"/>
<evidence type="ECO:0000313" key="7">
    <source>
        <dbReference type="Proteomes" id="UP000036403"/>
    </source>
</evidence>
<evidence type="ECO:0000256" key="2">
    <source>
        <dbReference type="ARBA" id="ARBA00022553"/>
    </source>
</evidence>
<evidence type="ECO:0000313" key="6">
    <source>
        <dbReference type="EMBL" id="KMQ98690.1"/>
    </source>
</evidence>
<sequence length="679" mass="78967">MECSDFMQQLRSFKPQSLGCAVARRKSSTTLIFPLPPQACSDEFCQEFPHNLIPTPGYWIECSRHQITSDTIWDESESDREATDPEQTEEQTVEERSSMLKRQDNSFCLFEENEVDTDDVPRKKTTIEEQWEKNQGFELTSVEQETYEKYFYGSEHWNYFTNDEDLGPVILSIKQETLNGRDQFRILVRAISYTVHGLIPASCVFADRYNREEVVRSLGKEVNINPPLTLGQLPDTPEELLKLDQVFIKSELKVGVIYVQEGQYSEEEILDNNDNSPLFEEFLQILGDKIRLKGFDKYKGGLDTVHDLTGLYSVYTNWRGIEIMFHVSTLLPYEKHDPQKLQRKRHIGNDIVCVVFLEADNTSFSPACIKSHFLHTFILVRVSPRIKRKITRYEVSVVTRDEVGAYKPYLWEQSVFEKDKEMKDKDKAAQSLAVPRLSVCADAQKVDRAKLAQTEFDIIEFDPETFRILLDYLHTGSCPLTCSNIPGLICAAEHYDLPELLQACFHHAKQFLRIEIVCVMLCALENYYWRYTSASELVNMILAFVETRAYQLFQNPDFLTLSESMVQMIMCRSLEVVEIKKFEAMLNWAKHRIKTKSTKLDAKVEFKCIMERLSRDLKLYRITPHELIRIVLPSKAIRNERILETLMFQANSGIYRNVDSYLEAYQKKVQNQESFDCGL</sequence>
<dbReference type="GO" id="GO:0005096">
    <property type="term" value="F:GTPase activator activity"/>
    <property type="evidence" value="ECO:0007669"/>
    <property type="project" value="UniProtKB-KW"/>
</dbReference>
<dbReference type="FunFam" id="3.40.50.11210:FF:000002">
    <property type="entry name" value="Signal-induced proliferation-associated 1-like protein 1"/>
    <property type="match status" value="1"/>
</dbReference>
<dbReference type="Gene3D" id="6.10.140.210">
    <property type="match status" value="1"/>
</dbReference>
<feature type="domain" description="Rap-GAP" evidence="5">
    <location>
        <begin position="240"/>
        <end position="455"/>
    </location>
</feature>
<dbReference type="InterPro" id="IPR000331">
    <property type="entry name" value="Rap/Ran_GAP_dom"/>
</dbReference>
<evidence type="ECO:0000259" key="5">
    <source>
        <dbReference type="PROSITE" id="PS50085"/>
    </source>
</evidence>
<dbReference type="Gene3D" id="3.40.50.11210">
    <property type="entry name" value="Rap/Ran-GAP"/>
    <property type="match status" value="1"/>
</dbReference>
<dbReference type="InterPro" id="IPR011333">
    <property type="entry name" value="SKP1/BTB/POZ_sf"/>
</dbReference>
<comment type="caution">
    <text evidence="6">The sequence shown here is derived from an EMBL/GenBank/DDBJ whole genome shotgun (WGS) entry which is preliminary data.</text>
</comment>
<dbReference type="SUPFAM" id="SSF111347">
    <property type="entry name" value="Rap/Ran-GAP"/>
    <property type="match status" value="1"/>
</dbReference>
<dbReference type="OrthoDB" id="2499658at2759"/>
<keyword evidence="1" id="KW-0343">GTPase activation</keyword>
<reference evidence="6 7" key="1">
    <citation type="submission" date="2015-04" db="EMBL/GenBank/DDBJ databases">
        <title>Lasius niger genome sequencing.</title>
        <authorList>
            <person name="Konorov E.A."/>
            <person name="Nikitin M.A."/>
            <person name="Kirill M.V."/>
            <person name="Chang P."/>
        </authorList>
    </citation>
    <scope>NUCLEOTIDE SEQUENCE [LARGE SCALE GENOMIC DNA]</scope>
    <source>
        <tissue evidence="6">Whole</tissue>
    </source>
</reference>
<evidence type="ECO:0000256" key="1">
    <source>
        <dbReference type="ARBA" id="ARBA00022468"/>
    </source>
</evidence>
<dbReference type="GO" id="GO:0051056">
    <property type="term" value="P:regulation of small GTPase mediated signal transduction"/>
    <property type="evidence" value="ECO:0007669"/>
    <property type="project" value="InterPro"/>
</dbReference>
<name>A0A0J7P1J0_LASNI</name>
<dbReference type="Proteomes" id="UP000036403">
    <property type="component" value="Unassembled WGS sequence"/>
</dbReference>
<keyword evidence="7" id="KW-1185">Reference proteome</keyword>
<accession>A0A0J7P1J0</accession>
<feature type="compositionally biased region" description="Acidic residues" evidence="4">
    <location>
        <begin position="74"/>
        <end position="92"/>
    </location>
</feature>
<dbReference type="Gene3D" id="1.25.40.420">
    <property type="match status" value="1"/>
</dbReference>
<dbReference type="Pfam" id="PF21022">
    <property type="entry name" value="Rap-GAP_dimer"/>
    <property type="match status" value="1"/>
</dbReference>
<dbReference type="PaxDb" id="67767-A0A0J7P1J0"/>
<dbReference type="SMART" id="SM00225">
    <property type="entry name" value="BTB"/>
    <property type="match status" value="1"/>
</dbReference>
<dbReference type="InterPro" id="IPR000210">
    <property type="entry name" value="BTB/POZ_dom"/>
</dbReference>
<dbReference type="PANTHER" id="PTHR15711">
    <property type="entry name" value="RAP GTPASE-ACTIVATING PROTEIN"/>
    <property type="match status" value="1"/>
</dbReference>
<proteinExistence type="predicted"/>
<dbReference type="InterPro" id="IPR050989">
    <property type="entry name" value="Rap1_Ran_GAP"/>
</dbReference>
<evidence type="ECO:0000256" key="3">
    <source>
        <dbReference type="ARBA" id="ARBA00023054"/>
    </source>
</evidence>
<feature type="region of interest" description="Disordered" evidence="4">
    <location>
        <begin position="74"/>
        <end position="97"/>
    </location>
</feature>
<dbReference type="AlphaFoldDB" id="A0A0J7P1J0"/>
<dbReference type="Pfam" id="PF02145">
    <property type="entry name" value="Rap_GAP"/>
    <property type="match status" value="1"/>
</dbReference>